<protein>
    <submittedName>
        <fullName evidence="2">Nucleotidyltransferase domain-containing protein</fullName>
    </submittedName>
</protein>
<keyword evidence="3" id="KW-1185">Reference proteome</keyword>
<gene>
    <name evidence="2" type="ORF">NK125_11550</name>
</gene>
<evidence type="ECO:0000313" key="2">
    <source>
        <dbReference type="EMBL" id="MCP1103052.1"/>
    </source>
</evidence>
<dbReference type="CDD" id="cd05403">
    <property type="entry name" value="NT_KNTase_like"/>
    <property type="match status" value="1"/>
</dbReference>
<reference evidence="2 3" key="1">
    <citation type="journal article" date="2022" name="Genome Biol. Evol.">
        <title>Host diet, physiology and behaviors set the stage for Lachnospiraceae cladogenesis.</title>
        <authorList>
            <person name="Vera-Ponce De Leon A."/>
            <person name="Schneider M."/>
            <person name="Jahnes B.C."/>
            <person name="Sadowski V."/>
            <person name="Camuy-Velez L.A."/>
            <person name="Duan J."/>
            <person name="Sabree Z.L."/>
        </authorList>
    </citation>
    <scope>NUCLEOTIDE SEQUENCE [LARGE SCALE GENOMIC DNA]</scope>
    <source>
        <strain evidence="2 3">PAL113</strain>
    </source>
</reference>
<dbReference type="SUPFAM" id="SSF81301">
    <property type="entry name" value="Nucleotidyltransferase"/>
    <property type="match status" value="1"/>
</dbReference>
<proteinExistence type="predicted"/>
<accession>A0ABT1EDM9</accession>
<evidence type="ECO:0000259" key="1">
    <source>
        <dbReference type="Pfam" id="PF18765"/>
    </source>
</evidence>
<evidence type="ECO:0000313" key="3">
    <source>
        <dbReference type="Proteomes" id="UP001523566"/>
    </source>
</evidence>
<dbReference type="Gene3D" id="3.30.460.10">
    <property type="entry name" value="Beta Polymerase, domain 2"/>
    <property type="match status" value="1"/>
</dbReference>
<dbReference type="Pfam" id="PF18765">
    <property type="entry name" value="Polbeta"/>
    <property type="match status" value="1"/>
</dbReference>
<dbReference type="EMBL" id="JAMZFW010000017">
    <property type="protein sequence ID" value="MCP1103052.1"/>
    <property type="molecule type" value="Genomic_DNA"/>
</dbReference>
<comment type="caution">
    <text evidence="2">The sequence shown here is derived from an EMBL/GenBank/DDBJ whole genome shotgun (WGS) entry which is preliminary data.</text>
</comment>
<dbReference type="InterPro" id="IPR043519">
    <property type="entry name" value="NT_sf"/>
</dbReference>
<name>A0ABT1EDM9_9FIRM</name>
<dbReference type="InterPro" id="IPR041633">
    <property type="entry name" value="Polbeta"/>
</dbReference>
<dbReference type="RefSeq" id="WP_262066837.1">
    <property type="nucleotide sequence ID" value="NZ_JAMXOD010000017.1"/>
</dbReference>
<organism evidence="2 3">
    <name type="scientific">Aequitasia blattaphilus</name>
    <dbReference type="NCBI Taxonomy" id="2949332"/>
    <lineage>
        <taxon>Bacteria</taxon>
        <taxon>Bacillati</taxon>
        <taxon>Bacillota</taxon>
        <taxon>Clostridia</taxon>
        <taxon>Lachnospirales</taxon>
        <taxon>Lachnospiraceae</taxon>
        <taxon>Aequitasia</taxon>
    </lineage>
</organism>
<dbReference type="Proteomes" id="UP001523566">
    <property type="component" value="Unassembled WGS sequence"/>
</dbReference>
<feature type="domain" description="Polymerase beta nucleotidyltransferase" evidence="1">
    <location>
        <begin position="19"/>
        <end position="102"/>
    </location>
</feature>
<sequence>MNREETDFEVSLEERLLKEIIDLAKQFALHKVILFGSRARGDCYPTSDIDLAVSGGNIVGFTLAVNEQTATLLEFDVVSLDGSIERELEKEIQREGKMIYEKI</sequence>